<keyword evidence="4" id="KW-0472">Membrane</keyword>
<evidence type="ECO:0000256" key="2">
    <source>
        <dbReference type="ARBA" id="ARBA00022692"/>
    </source>
</evidence>
<accession>A0A5B7E8S3</accession>
<comment type="caution">
    <text evidence="6">The sequence shown here is derived from an EMBL/GenBank/DDBJ whole genome shotgun (WGS) entry which is preliminary data.</text>
</comment>
<evidence type="ECO:0000256" key="1">
    <source>
        <dbReference type="ARBA" id="ARBA00004141"/>
    </source>
</evidence>
<evidence type="ECO:0000256" key="4">
    <source>
        <dbReference type="ARBA" id="ARBA00023136"/>
    </source>
</evidence>
<keyword evidence="2" id="KW-0812">Transmembrane</keyword>
<sequence>MHLNTIVTGKSGVLFLGPLPLPLPPRPRHSGGRPCGRLKGCFSLSSSISSSSCSASSCFRFSCGSRSLAAVWREEKSASTRVLNSVSPDCSLNDDMNPAAATQQSACHSATTTAKSTHGYPPSISKMAEGEGLSVAPLRSLDDFLLESARFQIPNLKDPDKWANRVIQNLLYYQTNYFLTYLVIFAVVGCRDGQRRAGWGYGCLAGAAWVPVGIVGRDVGGIGVWPWTVWGSWVV</sequence>
<proteinExistence type="inferred from homology"/>
<dbReference type="PANTHER" id="PTHR12859:SF0">
    <property type="entry name" value="PRA1 FAMILY PROTEIN"/>
    <property type="match status" value="1"/>
</dbReference>
<name>A0A5B7E8S3_PORTR</name>
<comment type="subcellular location">
    <subcellularLocation>
        <location evidence="1 5">Membrane</location>
        <topology evidence="1 5">Multi-pass membrane protein</topology>
    </subcellularLocation>
</comment>
<dbReference type="OrthoDB" id="18213at2759"/>
<keyword evidence="7" id="KW-1185">Reference proteome</keyword>
<evidence type="ECO:0000256" key="3">
    <source>
        <dbReference type="ARBA" id="ARBA00022989"/>
    </source>
</evidence>
<dbReference type="EMBL" id="VSRR010002026">
    <property type="protein sequence ID" value="MPC29164.1"/>
    <property type="molecule type" value="Genomic_DNA"/>
</dbReference>
<dbReference type="Pfam" id="PF03208">
    <property type="entry name" value="PRA1"/>
    <property type="match status" value="1"/>
</dbReference>
<dbReference type="Proteomes" id="UP000324222">
    <property type="component" value="Unassembled WGS sequence"/>
</dbReference>
<evidence type="ECO:0000313" key="7">
    <source>
        <dbReference type="Proteomes" id="UP000324222"/>
    </source>
</evidence>
<evidence type="ECO:0000313" key="6">
    <source>
        <dbReference type="EMBL" id="MPC29164.1"/>
    </source>
</evidence>
<dbReference type="InterPro" id="IPR004895">
    <property type="entry name" value="Prenylated_rab_accept_PRA1"/>
</dbReference>
<reference evidence="6 7" key="1">
    <citation type="submission" date="2019-05" db="EMBL/GenBank/DDBJ databases">
        <title>Another draft genome of Portunus trituberculatus and its Hox gene families provides insights of decapod evolution.</title>
        <authorList>
            <person name="Jeong J.-H."/>
            <person name="Song I."/>
            <person name="Kim S."/>
            <person name="Choi T."/>
            <person name="Kim D."/>
            <person name="Ryu S."/>
            <person name="Kim W."/>
        </authorList>
    </citation>
    <scope>NUCLEOTIDE SEQUENCE [LARGE SCALE GENOMIC DNA]</scope>
    <source>
        <tissue evidence="6">Muscle</tissue>
    </source>
</reference>
<gene>
    <name evidence="6" type="primary">Praf2</name>
    <name evidence="6" type="ORF">E2C01_022384</name>
</gene>
<dbReference type="GO" id="GO:0016020">
    <property type="term" value="C:membrane"/>
    <property type="evidence" value="ECO:0007669"/>
    <property type="project" value="UniProtKB-SubCell"/>
</dbReference>
<dbReference type="AlphaFoldDB" id="A0A5B7E8S3"/>
<comment type="similarity">
    <text evidence="5">Belongs to the PRA1 family.</text>
</comment>
<protein>
    <recommendedName>
        <fullName evidence="5">PRA1 family protein</fullName>
    </recommendedName>
</protein>
<keyword evidence="3" id="KW-1133">Transmembrane helix</keyword>
<organism evidence="6 7">
    <name type="scientific">Portunus trituberculatus</name>
    <name type="common">Swimming crab</name>
    <name type="synonym">Neptunus trituberculatus</name>
    <dbReference type="NCBI Taxonomy" id="210409"/>
    <lineage>
        <taxon>Eukaryota</taxon>
        <taxon>Metazoa</taxon>
        <taxon>Ecdysozoa</taxon>
        <taxon>Arthropoda</taxon>
        <taxon>Crustacea</taxon>
        <taxon>Multicrustacea</taxon>
        <taxon>Malacostraca</taxon>
        <taxon>Eumalacostraca</taxon>
        <taxon>Eucarida</taxon>
        <taxon>Decapoda</taxon>
        <taxon>Pleocyemata</taxon>
        <taxon>Brachyura</taxon>
        <taxon>Eubrachyura</taxon>
        <taxon>Portunoidea</taxon>
        <taxon>Portunidae</taxon>
        <taxon>Portuninae</taxon>
        <taxon>Portunus</taxon>
    </lineage>
</organism>
<evidence type="ECO:0000256" key="5">
    <source>
        <dbReference type="RuleBase" id="RU363107"/>
    </source>
</evidence>
<dbReference type="PANTHER" id="PTHR12859">
    <property type="entry name" value="PRA1 PROTEIN"/>
    <property type="match status" value="1"/>
</dbReference>